<dbReference type="HAMAP" id="MF_00163">
    <property type="entry name" value="Pep_deformylase"/>
    <property type="match status" value="1"/>
</dbReference>
<dbReference type="Pfam" id="PF01327">
    <property type="entry name" value="Pep_deformylase"/>
    <property type="match status" value="1"/>
</dbReference>
<dbReference type="CDD" id="cd00487">
    <property type="entry name" value="Pep_deformylase"/>
    <property type="match status" value="1"/>
</dbReference>
<feature type="binding site" evidence="4">
    <location>
        <position position="145"/>
    </location>
    <ligand>
        <name>Fe cation</name>
        <dbReference type="ChEBI" id="CHEBI:24875"/>
    </ligand>
</feature>
<dbReference type="PANTHER" id="PTHR10458">
    <property type="entry name" value="PEPTIDE DEFORMYLASE"/>
    <property type="match status" value="1"/>
</dbReference>
<dbReference type="PRINTS" id="PR01576">
    <property type="entry name" value="PDEFORMYLASE"/>
</dbReference>
<comment type="caution">
    <text evidence="5">The sequence shown here is derived from an EMBL/GenBank/DDBJ whole genome shotgun (WGS) entry which is preliminary data.</text>
</comment>
<accession>A0A9D1VSF4</accession>
<reference evidence="5" key="1">
    <citation type="journal article" date="2021" name="PeerJ">
        <title>Extensive microbial diversity within the chicken gut microbiome revealed by metagenomics and culture.</title>
        <authorList>
            <person name="Gilroy R."/>
            <person name="Ravi A."/>
            <person name="Getino M."/>
            <person name="Pursley I."/>
            <person name="Horton D.L."/>
            <person name="Alikhan N.F."/>
            <person name="Baker D."/>
            <person name="Gharbi K."/>
            <person name="Hall N."/>
            <person name="Watson M."/>
            <person name="Adriaenssens E.M."/>
            <person name="Foster-Nyarko E."/>
            <person name="Jarju S."/>
            <person name="Secka A."/>
            <person name="Antonio M."/>
            <person name="Oren A."/>
            <person name="Chaudhuri R.R."/>
            <person name="La Ragione R."/>
            <person name="Hildebrand F."/>
            <person name="Pallen M.J."/>
        </authorList>
    </citation>
    <scope>NUCLEOTIDE SEQUENCE</scope>
    <source>
        <strain evidence="5">ChiHjej12B11-16260</strain>
    </source>
</reference>
<organism evidence="5 6">
    <name type="scientific">Candidatus Barnesiella excrementipullorum</name>
    <dbReference type="NCBI Taxonomy" id="2838479"/>
    <lineage>
        <taxon>Bacteria</taxon>
        <taxon>Pseudomonadati</taxon>
        <taxon>Bacteroidota</taxon>
        <taxon>Bacteroidia</taxon>
        <taxon>Bacteroidales</taxon>
        <taxon>Barnesiellaceae</taxon>
        <taxon>Barnesiella</taxon>
    </lineage>
</organism>
<dbReference type="SUPFAM" id="SSF56420">
    <property type="entry name" value="Peptide deformylase"/>
    <property type="match status" value="1"/>
</dbReference>
<sequence length="187" mass="20843">MILPVYLYGHPVIRKVAEPIDATYPGLAELIQNMYETMYASDGIGLAAPQIGLSIRLIVIDVDPCAESFPELAGVKMTLINPTLEVVEDGKKTSSEEGCLSLPGIHESVSRIEKIHLHWFDENFAEHDEVIEGYLARVVQHEYDHLQGRVFIDHISPIRKQLIKGKLNNIIKGHINCGYRTKAAGSK</sequence>
<dbReference type="EC" id="3.5.1.88" evidence="4"/>
<dbReference type="GO" id="GO:0006412">
    <property type="term" value="P:translation"/>
    <property type="evidence" value="ECO:0007669"/>
    <property type="project" value="UniProtKB-UniRule"/>
</dbReference>
<feature type="binding site" evidence="4">
    <location>
        <position position="99"/>
    </location>
    <ligand>
        <name>Fe cation</name>
        <dbReference type="ChEBI" id="CHEBI:24875"/>
    </ligand>
</feature>
<comment type="similarity">
    <text evidence="1 4">Belongs to the polypeptide deformylase family.</text>
</comment>
<dbReference type="NCBIfam" id="NF001159">
    <property type="entry name" value="PRK00150.1-3"/>
    <property type="match status" value="1"/>
</dbReference>
<feature type="active site" evidence="4">
    <location>
        <position position="142"/>
    </location>
</feature>
<comment type="catalytic activity">
    <reaction evidence="4">
        <text>N-terminal N-formyl-L-methionyl-[peptide] + H2O = N-terminal L-methionyl-[peptide] + formate</text>
        <dbReference type="Rhea" id="RHEA:24420"/>
        <dbReference type="Rhea" id="RHEA-COMP:10639"/>
        <dbReference type="Rhea" id="RHEA-COMP:10640"/>
        <dbReference type="ChEBI" id="CHEBI:15377"/>
        <dbReference type="ChEBI" id="CHEBI:15740"/>
        <dbReference type="ChEBI" id="CHEBI:49298"/>
        <dbReference type="ChEBI" id="CHEBI:64731"/>
        <dbReference type="EC" id="3.5.1.88"/>
    </reaction>
</comment>
<dbReference type="EMBL" id="DXFB01000192">
    <property type="protein sequence ID" value="HIX46024.1"/>
    <property type="molecule type" value="Genomic_DNA"/>
</dbReference>
<keyword evidence="4" id="KW-0408">Iron</keyword>
<dbReference type="Proteomes" id="UP000824246">
    <property type="component" value="Unassembled WGS sequence"/>
</dbReference>
<dbReference type="Gene3D" id="3.90.45.10">
    <property type="entry name" value="Peptide deformylase"/>
    <property type="match status" value="1"/>
</dbReference>
<evidence type="ECO:0000256" key="1">
    <source>
        <dbReference type="ARBA" id="ARBA00010759"/>
    </source>
</evidence>
<dbReference type="GO" id="GO:0042586">
    <property type="term" value="F:peptide deformylase activity"/>
    <property type="evidence" value="ECO:0007669"/>
    <property type="project" value="UniProtKB-UniRule"/>
</dbReference>
<keyword evidence="2 4" id="KW-0479">Metal-binding</keyword>
<evidence type="ECO:0000256" key="3">
    <source>
        <dbReference type="ARBA" id="ARBA00022801"/>
    </source>
</evidence>
<evidence type="ECO:0000256" key="2">
    <source>
        <dbReference type="ARBA" id="ARBA00022723"/>
    </source>
</evidence>
<dbReference type="GO" id="GO:0046872">
    <property type="term" value="F:metal ion binding"/>
    <property type="evidence" value="ECO:0007669"/>
    <property type="project" value="UniProtKB-KW"/>
</dbReference>
<keyword evidence="4" id="KW-0648">Protein biosynthesis</keyword>
<dbReference type="InterPro" id="IPR036821">
    <property type="entry name" value="Peptide_deformylase_sf"/>
</dbReference>
<gene>
    <name evidence="4 5" type="primary">def</name>
    <name evidence="5" type="ORF">H9982_07360</name>
</gene>
<dbReference type="NCBIfam" id="TIGR00079">
    <property type="entry name" value="pept_deformyl"/>
    <property type="match status" value="1"/>
</dbReference>
<protein>
    <recommendedName>
        <fullName evidence="4">Peptide deformylase</fullName>
        <shortName evidence="4">PDF</shortName>
        <ecNumber evidence="4">3.5.1.88</ecNumber>
    </recommendedName>
    <alternativeName>
        <fullName evidence="4">Polypeptide deformylase</fullName>
    </alternativeName>
</protein>
<feature type="binding site" evidence="4">
    <location>
        <position position="141"/>
    </location>
    <ligand>
        <name>Fe cation</name>
        <dbReference type="ChEBI" id="CHEBI:24875"/>
    </ligand>
</feature>
<comment type="cofactor">
    <cofactor evidence="4">
        <name>Fe(2+)</name>
        <dbReference type="ChEBI" id="CHEBI:29033"/>
    </cofactor>
    <text evidence="4">Binds 1 Fe(2+) ion.</text>
</comment>
<evidence type="ECO:0000313" key="5">
    <source>
        <dbReference type="EMBL" id="HIX46024.1"/>
    </source>
</evidence>
<evidence type="ECO:0000313" key="6">
    <source>
        <dbReference type="Proteomes" id="UP000824246"/>
    </source>
</evidence>
<comment type="function">
    <text evidence="4">Removes the formyl group from the N-terminal Met of newly synthesized proteins. Requires at least a dipeptide for an efficient rate of reaction. N-terminal L-methionine is a prerequisite for activity but the enzyme has broad specificity at other positions.</text>
</comment>
<evidence type="ECO:0000256" key="4">
    <source>
        <dbReference type="HAMAP-Rule" id="MF_00163"/>
    </source>
</evidence>
<reference evidence="5" key="2">
    <citation type="submission" date="2021-04" db="EMBL/GenBank/DDBJ databases">
        <authorList>
            <person name="Gilroy R."/>
        </authorList>
    </citation>
    <scope>NUCLEOTIDE SEQUENCE</scope>
    <source>
        <strain evidence="5">ChiHjej12B11-16260</strain>
    </source>
</reference>
<dbReference type="PANTHER" id="PTHR10458:SF22">
    <property type="entry name" value="PEPTIDE DEFORMYLASE"/>
    <property type="match status" value="1"/>
</dbReference>
<dbReference type="PIRSF" id="PIRSF004749">
    <property type="entry name" value="Pep_def"/>
    <property type="match status" value="1"/>
</dbReference>
<name>A0A9D1VSF4_9BACT</name>
<proteinExistence type="inferred from homology"/>
<dbReference type="InterPro" id="IPR023635">
    <property type="entry name" value="Peptide_deformylase"/>
</dbReference>
<keyword evidence="3 4" id="KW-0378">Hydrolase</keyword>
<dbReference type="AlphaFoldDB" id="A0A9D1VSF4"/>